<dbReference type="AlphaFoldDB" id="A0A7L9RSJ9"/>
<keyword evidence="3" id="KW-1185">Reference proteome</keyword>
<evidence type="ECO:0000313" key="2">
    <source>
        <dbReference type="EMBL" id="QOL19583.1"/>
    </source>
</evidence>
<proteinExistence type="predicted"/>
<evidence type="ECO:0000313" key="3">
    <source>
        <dbReference type="Proteomes" id="UP000594001"/>
    </source>
</evidence>
<dbReference type="EMBL" id="CP054719">
    <property type="protein sequence ID" value="QOL19583.1"/>
    <property type="molecule type" value="Genomic_DNA"/>
</dbReference>
<dbReference type="SUPFAM" id="SSF54523">
    <property type="entry name" value="Pili subunits"/>
    <property type="match status" value="1"/>
</dbReference>
<keyword evidence="1" id="KW-0472">Membrane</keyword>
<evidence type="ECO:0000256" key="1">
    <source>
        <dbReference type="SAM" id="Phobius"/>
    </source>
</evidence>
<dbReference type="RefSeq" id="WP_350332333.1">
    <property type="nucleotide sequence ID" value="NZ_CP054719.1"/>
</dbReference>
<protein>
    <submittedName>
        <fullName evidence="2">Prepilin-type N-terminal cleavage/methylation domain-containing protein</fullName>
    </submittedName>
</protein>
<keyword evidence="1" id="KW-0812">Transmembrane</keyword>
<reference evidence="2 3" key="1">
    <citation type="submission" date="2020-06" db="EMBL/GenBank/DDBJ databases">
        <title>The endosymbiont of the kinetoplastid Bodo saltans is a Paracaedibacter-like alpha-proteobacterium possessing a putative toxin-antitoxin system.</title>
        <authorList>
            <person name="Midha S."/>
            <person name="Rigden D.J."/>
            <person name="Siozios S."/>
            <person name="Hurst G.D.D."/>
            <person name="Jackson A.P."/>
        </authorList>
    </citation>
    <scope>NUCLEOTIDE SEQUENCE [LARGE SCALE GENOMIC DNA]</scope>
    <source>
        <strain evidence="2">Lake Konstanz</strain>
    </source>
</reference>
<keyword evidence="1" id="KW-1133">Transmembrane helix</keyword>
<sequence>MNQTVKHRHWQTGVGLVEIAIALVVIGILIGAVLQGKHLIDQARLNAVITDVQKVRLTVQRFKEKHGFLPGDFPYASRDIRSDLPNGDGKGSLSGNPFSPDSSAGKFWIHLNAANGSVISTASTLNYGDGLIECGFGGGYTVTSNPIESMPGHWIVLGSKANDTSGEGILLTPEQAQYIDKKLDSGSPLTGAIRSLDANRQTTGKCIHEGRYNLSNCDKACVMYFSIDE</sequence>
<name>A0A7L9RSJ9_9PROT</name>
<gene>
    <name evidence="2" type="ORF">CPBP_00347</name>
</gene>
<dbReference type="InterPro" id="IPR045584">
    <property type="entry name" value="Pilin-like"/>
</dbReference>
<dbReference type="Proteomes" id="UP000594001">
    <property type="component" value="Chromosome"/>
</dbReference>
<feature type="transmembrane region" description="Helical" evidence="1">
    <location>
        <begin position="12"/>
        <end position="34"/>
    </location>
</feature>
<dbReference type="KEGG" id="pbal:CPBP_00347"/>
<organism evidence="2 3">
    <name type="scientific">Candidatus Bodocaedibacter vickermanii</name>
    <dbReference type="NCBI Taxonomy" id="2741701"/>
    <lineage>
        <taxon>Bacteria</taxon>
        <taxon>Pseudomonadati</taxon>
        <taxon>Pseudomonadota</taxon>
        <taxon>Alphaproteobacteria</taxon>
        <taxon>Holosporales</taxon>
        <taxon>Candidatus Paracaedibacteraceae</taxon>
        <taxon>Candidatus Bodocaedibacter</taxon>
    </lineage>
</organism>
<accession>A0A7L9RSJ9</accession>